<dbReference type="Pfam" id="PF00563">
    <property type="entry name" value="EAL"/>
    <property type="match status" value="1"/>
</dbReference>
<dbReference type="Gene3D" id="3.20.20.450">
    <property type="entry name" value="EAL domain"/>
    <property type="match status" value="1"/>
</dbReference>
<dbReference type="PANTHER" id="PTHR33121">
    <property type="entry name" value="CYCLIC DI-GMP PHOSPHODIESTERASE PDEF"/>
    <property type="match status" value="1"/>
</dbReference>
<dbReference type="SMART" id="SM00052">
    <property type="entry name" value="EAL"/>
    <property type="match status" value="1"/>
</dbReference>
<sequence>MADIGKGCRYTMRYTPTLKLSTRLVAFVTMIVVSAMFILFIGGTLSLRSLGKEYVEQSLQGIVEVVDKEMEDPDAAYSMQRWMPKMLQASNIIEMQLSSSYGVVYRYKDTSTRLEEGALYEKTYVLERNNGYSITFKVRPPYLGYNYSLQAFSSLSLAIALVVFCLVRGVKWLKEQLIGSELLEERGRMILAGRVEPFAKGDEREWPYTASEALDRLIEELQDARQERSRFDTFIRTQTFLDKLTGTANRVLFDSKLESALSESGAQGAVFLIRLDDWDSVVEEVGLQQANEFIVEVGHGLSNLIQRYPDVTLSRYYDAEFAIFAPNVNSKEVNTIATQCLKQMNRIVPPAPLDAENWCHIGVTNYQEGERQNRIMDEVETAVKSAKLQQMNTWNRFDKAFSKQDERGSVRWRALFDQVMVHDKIIVFEQACYLFGEQNQNQFDHSELFMRLRDPEKGILKASKFVSAIEMVGYQAVMDKTMLPVVIEHLKRATSAEKYSVNLYVTPFSERDYFKWFRNELLQLSIRQRTMLIFEFPESKVVKHLDYMRPVIKTLSGLGCQVAINQAGRSIVSTHYLKELPISYMKLHRSLIKRIDQRHENQLFVRSILGACEGSGTKVIAVGVDSDAERRTLIDLGVQGIQGRLLAAEQQMIPPPERNDSLQVATKVQVGRRNRWRKK</sequence>
<protein>
    <submittedName>
        <fullName evidence="4">RNase E specificity factor CsrD</fullName>
    </submittedName>
</protein>
<proteinExistence type="predicted"/>
<name>A0A1G8BSW7_9VIBR</name>
<feature type="domain" description="GGDEF" evidence="3">
    <location>
        <begin position="266"/>
        <end position="399"/>
    </location>
</feature>
<dbReference type="Gene3D" id="3.30.70.270">
    <property type="match status" value="1"/>
</dbReference>
<dbReference type="SMART" id="SM00267">
    <property type="entry name" value="GGDEF"/>
    <property type="match status" value="1"/>
</dbReference>
<dbReference type="InterPro" id="IPR033423">
    <property type="entry name" value="GAPES4"/>
</dbReference>
<dbReference type="PANTHER" id="PTHR33121:SF32">
    <property type="entry name" value="RNASE E SPECIFICITY FACTOR CSRD"/>
    <property type="match status" value="1"/>
</dbReference>
<accession>A0A1G8BSW7</accession>
<dbReference type="InterPro" id="IPR029787">
    <property type="entry name" value="Nucleotide_cyclase"/>
</dbReference>
<evidence type="ECO:0000313" key="4">
    <source>
        <dbReference type="EMBL" id="SDH35780.1"/>
    </source>
</evidence>
<dbReference type="GO" id="GO:0071111">
    <property type="term" value="F:cyclic-guanylate-specific phosphodiesterase activity"/>
    <property type="evidence" value="ECO:0007669"/>
    <property type="project" value="InterPro"/>
</dbReference>
<dbReference type="InterPro" id="IPR050706">
    <property type="entry name" value="Cyclic-di-GMP_PDE-like"/>
</dbReference>
<dbReference type="PROSITE" id="PS50887">
    <property type="entry name" value="GGDEF"/>
    <property type="match status" value="1"/>
</dbReference>
<dbReference type="STRING" id="861298.SAMN04488136_11412"/>
<feature type="transmembrane region" description="Helical" evidence="1">
    <location>
        <begin position="20"/>
        <end position="41"/>
    </location>
</feature>
<dbReference type="InterPro" id="IPR043128">
    <property type="entry name" value="Rev_trsase/Diguanyl_cyclase"/>
</dbReference>
<evidence type="ECO:0000256" key="1">
    <source>
        <dbReference type="SAM" id="Phobius"/>
    </source>
</evidence>
<dbReference type="AlphaFoldDB" id="A0A1G8BSW7"/>
<evidence type="ECO:0000313" key="5">
    <source>
        <dbReference type="Proteomes" id="UP000198854"/>
    </source>
</evidence>
<feature type="domain" description="EAL" evidence="2">
    <location>
        <begin position="409"/>
        <end position="663"/>
    </location>
</feature>
<evidence type="ECO:0000259" key="3">
    <source>
        <dbReference type="PROSITE" id="PS50887"/>
    </source>
</evidence>
<gene>
    <name evidence="4" type="ORF">SAMN04488136_11412</name>
</gene>
<dbReference type="InterPro" id="IPR001633">
    <property type="entry name" value="EAL_dom"/>
</dbReference>
<keyword evidence="1" id="KW-0812">Transmembrane</keyword>
<dbReference type="InterPro" id="IPR000160">
    <property type="entry name" value="GGDEF_dom"/>
</dbReference>
<dbReference type="InterPro" id="IPR035919">
    <property type="entry name" value="EAL_sf"/>
</dbReference>
<dbReference type="EMBL" id="FNDD01000014">
    <property type="protein sequence ID" value="SDH35780.1"/>
    <property type="molecule type" value="Genomic_DNA"/>
</dbReference>
<keyword evidence="1" id="KW-0472">Membrane</keyword>
<organism evidence="4 5">
    <name type="scientific">Vibrio xiamenensis</name>
    <dbReference type="NCBI Taxonomy" id="861298"/>
    <lineage>
        <taxon>Bacteria</taxon>
        <taxon>Pseudomonadati</taxon>
        <taxon>Pseudomonadota</taxon>
        <taxon>Gammaproteobacteria</taxon>
        <taxon>Vibrionales</taxon>
        <taxon>Vibrionaceae</taxon>
        <taxon>Vibrio</taxon>
    </lineage>
</organism>
<dbReference type="CDD" id="cd01948">
    <property type="entry name" value="EAL"/>
    <property type="match status" value="1"/>
</dbReference>
<dbReference type="Pfam" id="PF00990">
    <property type="entry name" value="GGDEF"/>
    <property type="match status" value="1"/>
</dbReference>
<dbReference type="Pfam" id="PF17157">
    <property type="entry name" value="GAPES4"/>
    <property type="match status" value="1"/>
</dbReference>
<dbReference type="PROSITE" id="PS50883">
    <property type="entry name" value="EAL"/>
    <property type="match status" value="1"/>
</dbReference>
<dbReference type="SUPFAM" id="SSF55073">
    <property type="entry name" value="Nucleotide cyclase"/>
    <property type="match status" value="1"/>
</dbReference>
<dbReference type="Proteomes" id="UP000198854">
    <property type="component" value="Unassembled WGS sequence"/>
</dbReference>
<keyword evidence="5" id="KW-1185">Reference proteome</keyword>
<dbReference type="SUPFAM" id="SSF141868">
    <property type="entry name" value="EAL domain-like"/>
    <property type="match status" value="1"/>
</dbReference>
<dbReference type="NCBIfam" id="NF008281">
    <property type="entry name" value="PRK11059.1"/>
    <property type="match status" value="1"/>
</dbReference>
<reference evidence="4 5" key="1">
    <citation type="submission" date="2016-10" db="EMBL/GenBank/DDBJ databases">
        <authorList>
            <person name="de Groot N.N."/>
        </authorList>
    </citation>
    <scope>NUCLEOTIDE SEQUENCE [LARGE SCALE GENOMIC DNA]</scope>
    <source>
        <strain evidence="4 5">CGMCC 1.10228</strain>
    </source>
</reference>
<evidence type="ECO:0000259" key="2">
    <source>
        <dbReference type="PROSITE" id="PS50883"/>
    </source>
</evidence>
<keyword evidence="1" id="KW-1133">Transmembrane helix</keyword>